<dbReference type="GO" id="GO:0000467">
    <property type="term" value="P:exonucleolytic trimming to generate mature 3'-end of 5.8S rRNA from tricistronic rRNA transcript (SSU-rRNA, 5.8S rRNA, LSU-rRNA)"/>
    <property type="evidence" value="ECO:0007669"/>
    <property type="project" value="TreeGrafter"/>
</dbReference>
<dbReference type="InterPro" id="IPR020568">
    <property type="entry name" value="Ribosomal_Su5_D2-typ_SF"/>
</dbReference>
<feature type="domain" description="Exoribonuclease phosphorolytic" evidence="8">
    <location>
        <begin position="197"/>
        <end position="261"/>
    </location>
</feature>
<evidence type="ECO:0000256" key="2">
    <source>
        <dbReference type="ARBA" id="ARBA00004604"/>
    </source>
</evidence>
<evidence type="ECO:0000256" key="3">
    <source>
        <dbReference type="ARBA" id="ARBA00006678"/>
    </source>
</evidence>
<dbReference type="PANTHER" id="PTHR11097:SF8">
    <property type="entry name" value="EXOSOME COMPLEX COMPONENT RRP42"/>
    <property type="match status" value="1"/>
</dbReference>
<dbReference type="GO" id="GO:0071035">
    <property type="term" value="P:nuclear polyadenylation-dependent rRNA catabolic process"/>
    <property type="evidence" value="ECO:0007669"/>
    <property type="project" value="TreeGrafter"/>
</dbReference>
<dbReference type="InterPro" id="IPR015847">
    <property type="entry name" value="ExoRNase_PH_dom2"/>
</dbReference>
<dbReference type="GO" id="GO:0016075">
    <property type="term" value="P:rRNA catabolic process"/>
    <property type="evidence" value="ECO:0007669"/>
    <property type="project" value="TreeGrafter"/>
</dbReference>
<evidence type="ECO:0000256" key="5">
    <source>
        <dbReference type="ARBA" id="ARBA00022835"/>
    </source>
</evidence>
<keyword evidence="5" id="KW-0271">Exosome</keyword>
<dbReference type="SUPFAM" id="SSF55666">
    <property type="entry name" value="Ribonuclease PH domain 2-like"/>
    <property type="match status" value="1"/>
</dbReference>
<dbReference type="CDD" id="cd11367">
    <property type="entry name" value="RNase_PH_RRP42"/>
    <property type="match status" value="1"/>
</dbReference>
<dbReference type="OrthoDB" id="272245at2759"/>
<evidence type="ECO:0000259" key="8">
    <source>
        <dbReference type="Pfam" id="PF03725"/>
    </source>
</evidence>
<evidence type="ECO:0000259" key="7">
    <source>
        <dbReference type="Pfam" id="PF01138"/>
    </source>
</evidence>
<dbReference type="GO" id="GO:0005730">
    <property type="term" value="C:nucleolus"/>
    <property type="evidence" value="ECO:0007669"/>
    <property type="project" value="UniProtKB-SubCell"/>
</dbReference>
<dbReference type="AlphaFoldDB" id="A0A8S1IUL8"/>
<dbReference type="GO" id="GO:0071028">
    <property type="term" value="P:nuclear mRNA surveillance"/>
    <property type="evidence" value="ECO:0007669"/>
    <property type="project" value="TreeGrafter"/>
</dbReference>
<organism evidence="9 10">
    <name type="scientific">Ostreobium quekettii</name>
    <dbReference type="NCBI Taxonomy" id="121088"/>
    <lineage>
        <taxon>Eukaryota</taxon>
        <taxon>Viridiplantae</taxon>
        <taxon>Chlorophyta</taxon>
        <taxon>core chlorophytes</taxon>
        <taxon>Ulvophyceae</taxon>
        <taxon>TCBD clade</taxon>
        <taxon>Bryopsidales</taxon>
        <taxon>Ostreobineae</taxon>
        <taxon>Ostreobiaceae</taxon>
        <taxon>Ostreobium</taxon>
    </lineage>
</organism>
<dbReference type="GO" id="GO:0034475">
    <property type="term" value="P:U4 snRNA 3'-end processing"/>
    <property type="evidence" value="ECO:0007669"/>
    <property type="project" value="TreeGrafter"/>
</dbReference>
<keyword evidence="4" id="KW-0963">Cytoplasm</keyword>
<dbReference type="GO" id="GO:0000176">
    <property type="term" value="C:nuclear exosome (RNase complex)"/>
    <property type="evidence" value="ECO:0007669"/>
    <property type="project" value="TreeGrafter"/>
</dbReference>
<dbReference type="InterPro" id="IPR001247">
    <property type="entry name" value="ExoRNase_PH_dom1"/>
</dbReference>
<dbReference type="InterPro" id="IPR036345">
    <property type="entry name" value="ExoRNase_PH_dom2_sf"/>
</dbReference>
<evidence type="ECO:0000313" key="10">
    <source>
        <dbReference type="Proteomes" id="UP000708148"/>
    </source>
</evidence>
<dbReference type="PANTHER" id="PTHR11097">
    <property type="entry name" value="EXOSOME COMPLEX EXONUCLEASE RIBOSOMAL RNA PROCESSING PROTEIN"/>
    <property type="match status" value="1"/>
</dbReference>
<dbReference type="Proteomes" id="UP000708148">
    <property type="component" value="Unassembled WGS sequence"/>
</dbReference>
<dbReference type="InterPro" id="IPR027408">
    <property type="entry name" value="PNPase/RNase_PH_dom_sf"/>
</dbReference>
<evidence type="ECO:0000256" key="6">
    <source>
        <dbReference type="ARBA" id="ARBA00042523"/>
    </source>
</evidence>
<comment type="caution">
    <text evidence="9">The sequence shown here is derived from an EMBL/GenBank/DDBJ whole genome shotgun (WGS) entry which is preliminary data.</text>
</comment>
<dbReference type="Pfam" id="PF03725">
    <property type="entry name" value="RNase_PH_C"/>
    <property type="match status" value="1"/>
</dbReference>
<protein>
    <recommendedName>
        <fullName evidence="6">Ribosomal RNA-processing protein 42</fullName>
    </recommendedName>
</protein>
<evidence type="ECO:0000256" key="4">
    <source>
        <dbReference type="ARBA" id="ARBA00022490"/>
    </source>
</evidence>
<name>A0A8S1IUL8_9CHLO</name>
<evidence type="ECO:0000256" key="1">
    <source>
        <dbReference type="ARBA" id="ARBA00004496"/>
    </source>
</evidence>
<feature type="domain" description="Exoribonuclease phosphorolytic" evidence="7">
    <location>
        <begin position="29"/>
        <end position="167"/>
    </location>
</feature>
<dbReference type="GO" id="GO:0000177">
    <property type="term" value="C:cytoplasmic exosome (RNase complex)"/>
    <property type="evidence" value="ECO:0007669"/>
    <property type="project" value="TreeGrafter"/>
</dbReference>
<evidence type="ECO:0000313" key="9">
    <source>
        <dbReference type="EMBL" id="CAD7698743.1"/>
    </source>
</evidence>
<dbReference type="Gene3D" id="3.30.230.70">
    <property type="entry name" value="GHMP Kinase, N-terminal domain"/>
    <property type="match status" value="1"/>
</dbReference>
<dbReference type="GO" id="GO:0034476">
    <property type="term" value="P:U5 snRNA 3'-end processing"/>
    <property type="evidence" value="ECO:0007669"/>
    <property type="project" value="TreeGrafter"/>
</dbReference>
<proteinExistence type="inferred from homology"/>
<dbReference type="EMBL" id="CAJHUC010000880">
    <property type="protein sequence ID" value="CAD7698743.1"/>
    <property type="molecule type" value="Genomic_DNA"/>
</dbReference>
<accession>A0A8S1IUL8</accession>
<comment type="subcellular location">
    <subcellularLocation>
        <location evidence="1">Cytoplasm</location>
    </subcellularLocation>
    <subcellularLocation>
        <location evidence="2">Nucleus</location>
        <location evidence="2">Nucleolus</location>
    </subcellularLocation>
</comment>
<dbReference type="SUPFAM" id="SSF54211">
    <property type="entry name" value="Ribosomal protein S5 domain 2-like"/>
    <property type="match status" value="1"/>
</dbReference>
<dbReference type="InterPro" id="IPR050590">
    <property type="entry name" value="Exosome_comp_Rrp42_subfam"/>
</dbReference>
<dbReference type="GO" id="GO:0035925">
    <property type="term" value="F:mRNA 3'-UTR AU-rich region binding"/>
    <property type="evidence" value="ECO:0007669"/>
    <property type="project" value="TreeGrafter"/>
</dbReference>
<dbReference type="Pfam" id="PF01138">
    <property type="entry name" value="RNase_PH"/>
    <property type="match status" value="1"/>
</dbReference>
<comment type="similarity">
    <text evidence="3">Belongs to the RNase PH family.</text>
</comment>
<dbReference type="GO" id="GO:0034473">
    <property type="term" value="P:U1 snRNA 3'-end processing"/>
    <property type="evidence" value="ECO:0007669"/>
    <property type="project" value="TreeGrafter"/>
</dbReference>
<reference evidence="9" key="1">
    <citation type="submission" date="2020-12" db="EMBL/GenBank/DDBJ databases">
        <authorList>
            <person name="Iha C."/>
        </authorList>
    </citation>
    <scope>NUCLEOTIDE SEQUENCE</scope>
</reference>
<dbReference type="GO" id="GO:0071038">
    <property type="term" value="P:TRAMP-dependent tRNA surveillance pathway"/>
    <property type="evidence" value="ECO:0007669"/>
    <property type="project" value="TreeGrafter"/>
</dbReference>
<sequence length="280" mass="29441">MISAGERAYITQCVEGGLRGDGRGCLDHRVTRLDVGTIPQANGSARVQLGGTDVMVGVKVEIGAPLAFRPDSGRVEFNVDFSPCGSPDFEGKEGEVLGADLANALARSVVVGPDGKAGGLDLATLSILPGNSCWVIFVDALILNNDGSLLDAVTMAMRGALAEIRIPHVEITKGDSAEVPEFEIDNEKSSKLDAGAVPIIVTVAKIGRRYLVDLTSEEELCSDFSLHIAVNAEGRVCGVTKKGSTPVHASVMQEMLELAQRIGPKVIESLDAYIVDVLGE</sequence>
<keyword evidence="10" id="KW-1185">Reference proteome</keyword>
<gene>
    <name evidence="9" type="ORF">OSTQU699_LOCUS4102</name>
</gene>